<gene>
    <name evidence="9" type="ORF">AB8S09_01000</name>
</gene>
<evidence type="ECO:0000256" key="1">
    <source>
        <dbReference type="ARBA" id="ARBA00004651"/>
    </source>
</evidence>
<evidence type="ECO:0000256" key="7">
    <source>
        <dbReference type="ARBA" id="ARBA00023136"/>
    </source>
</evidence>
<evidence type="ECO:0000256" key="3">
    <source>
        <dbReference type="ARBA" id="ARBA00022448"/>
    </source>
</evidence>
<comment type="caution">
    <text evidence="9">The sequence shown here is derived from an EMBL/GenBank/DDBJ whole genome shotgun (WGS) entry which is preliminary data.</text>
</comment>
<comment type="similarity">
    <text evidence="2">Belongs to the auxin efflux carrier (TC 2.A.69) family.</text>
</comment>
<dbReference type="Gene3D" id="1.20.1530.20">
    <property type="match status" value="1"/>
</dbReference>
<feature type="transmembrane region" description="Helical" evidence="8">
    <location>
        <begin position="241"/>
        <end position="262"/>
    </location>
</feature>
<evidence type="ECO:0000256" key="6">
    <source>
        <dbReference type="ARBA" id="ARBA00022989"/>
    </source>
</evidence>
<dbReference type="Pfam" id="PF03547">
    <property type="entry name" value="Mem_trans"/>
    <property type="match status" value="2"/>
</dbReference>
<keyword evidence="6 8" id="KW-1133">Transmembrane helix</keyword>
<feature type="transmembrane region" description="Helical" evidence="8">
    <location>
        <begin position="60"/>
        <end position="80"/>
    </location>
</feature>
<sequence length="297" mass="33332">MIILSIMMLVGVFARKKDIITKESVKSLSNFLLDITLPALLLTSFNYNYSEKMVKNAESIFLCSAVIQIIFILLSKFFVLHNKDRVKSVLRFSSIFPNSGFMGYPVLEGIFGKIGIFYGAIFNIPYNLLMFSVGVVLYTGKNNMKTVKNALLNPAVISTVIGFLMFVFSIKLPYTLYTAVSTVGSMTTPLSMIIVGSMLSEARLKDIFSELMVYYGCFLRLIVMPLLTVFILRIFHVDTLMIQICAVIEAMPAAVVASIFAEKYNADYKLAARIIFMSTIISMFTIPLITMILKYII</sequence>
<name>A0ABV4DSK3_9CLOT</name>
<feature type="transmembrane region" description="Helical" evidence="8">
    <location>
        <begin position="274"/>
        <end position="296"/>
    </location>
</feature>
<dbReference type="InterPro" id="IPR004776">
    <property type="entry name" value="Mem_transp_PIN-like"/>
</dbReference>
<evidence type="ECO:0000256" key="5">
    <source>
        <dbReference type="ARBA" id="ARBA00022692"/>
    </source>
</evidence>
<dbReference type="RefSeq" id="WP_294183930.1">
    <property type="nucleotide sequence ID" value="NZ_JBGFFE010000001.1"/>
</dbReference>
<dbReference type="InterPro" id="IPR038770">
    <property type="entry name" value="Na+/solute_symporter_sf"/>
</dbReference>
<comment type="subcellular location">
    <subcellularLocation>
        <location evidence="1">Cell membrane</location>
        <topology evidence="1">Multi-pass membrane protein</topology>
    </subcellularLocation>
</comment>
<evidence type="ECO:0000256" key="2">
    <source>
        <dbReference type="ARBA" id="ARBA00010145"/>
    </source>
</evidence>
<feature type="transmembrane region" description="Helical" evidence="8">
    <location>
        <begin position="150"/>
        <end position="170"/>
    </location>
</feature>
<evidence type="ECO:0000256" key="4">
    <source>
        <dbReference type="ARBA" id="ARBA00022475"/>
    </source>
</evidence>
<feature type="transmembrane region" description="Helical" evidence="8">
    <location>
        <begin position="211"/>
        <end position="235"/>
    </location>
</feature>
<keyword evidence="7 8" id="KW-0472">Membrane</keyword>
<protein>
    <submittedName>
        <fullName evidence="9">AEC family transporter</fullName>
    </submittedName>
</protein>
<feature type="transmembrane region" description="Helical" evidence="8">
    <location>
        <begin position="116"/>
        <end position="138"/>
    </location>
</feature>
<keyword evidence="3" id="KW-0813">Transport</keyword>
<evidence type="ECO:0000313" key="10">
    <source>
        <dbReference type="Proteomes" id="UP001565220"/>
    </source>
</evidence>
<dbReference type="EMBL" id="JBGFFE010000001">
    <property type="protein sequence ID" value="MEY8762225.1"/>
    <property type="molecule type" value="Genomic_DNA"/>
</dbReference>
<organism evidence="9 10">
    <name type="scientific">Clostridium lapidicellarium</name>
    <dbReference type="NCBI Taxonomy" id="3240931"/>
    <lineage>
        <taxon>Bacteria</taxon>
        <taxon>Bacillati</taxon>
        <taxon>Bacillota</taxon>
        <taxon>Clostridia</taxon>
        <taxon>Eubacteriales</taxon>
        <taxon>Clostridiaceae</taxon>
        <taxon>Clostridium</taxon>
    </lineage>
</organism>
<dbReference type="PANTHER" id="PTHR36838:SF1">
    <property type="entry name" value="SLR1864 PROTEIN"/>
    <property type="match status" value="1"/>
</dbReference>
<dbReference type="Proteomes" id="UP001565220">
    <property type="component" value="Unassembled WGS sequence"/>
</dbReference>
<keyword evidence="4" id="KW-1003">Cell membrane</keyword>
<keyword evidence="10" id="KW-1185">Reference proteome</keyword>
<keyword evidence="5 8" id="KW-0812">Transmembrane</keyword>
<feature type="transmembrane region" description="Helical" evidence="8">
    <location>
        <begin position="176"/>
        <end position="199"/>
    </location>
</feature>
<reference evidence="9 10" key="1">
    <citation type="submission" date="2024-08" db="EMBL/GenBank/DDBJ databases">
        <title>Clostridium lapicellarii sp. nov., and Clostridium renhuaiense sp. nov., two species isolated from the mud in a fermentation cellar used for producing sauce-flavour Chinese liquors.</title>
        <authorList>
            <person name="Yang F."/>
            <person name="Wang H."/>
            <person name="Chen L.Q."/>
            <person name="Zhou N."/>
            <person name="Lu J.J."/>
            <person name="Pu X.X."/>
            <person name="Wan B."/>
            <person name="Wang L."/>
            <person name="Liu S.J."/>
        </authorList>
    </citation>
    <scope>NUCLEOTIDE SEQUENCE [LARGE SCALE GENOMIC DNA]</scope>
    <source>
        <strain evidence="9 10">MT-113</strain>
    </source>
</reference>
<evidence type="ECO:0000256" key="8">
    <source>
        <dbReference type="SAM" id="Phobius"/>
    </source>
</evidence>
<evidence type="ECO:0000313" key="9">
    <source>
        <dbReference type="EMBL" id="MEY8762225.1"/>
    </source>
</evidence>
<proteinExistence type="inferred from homology"/>
<accession>A0ABV4DSK3</accession>
<dbReference type="PANTHER" id="PTHR36838">
    <property type="entry name" value="AUXIN EFFLUX CARRIER FAMILY PROTEIN"/>
    <property type="match status" value="1"/>
</dbReference>